<keyword evidence="4" id="KW-1185">Reference proteome</keyword>
<proteinExistence type="predicted"/>
<evidence type="ECO:0000259" key="1">
    <source>
        <dbReference type="Pfam" id="PF24137"/>
    </source>
</evidence>
<dbReference type="InterPro" id="IPR056402">
    <property type="entry name" value="DA_N"/>
</dbReference>
<evidence type="ECO:0000259" key="2">
    <source>
        <dbReference type="Pfam" id="PF25581"/>
    </source>
</evidence>
<organism evidence="3 4">
    <name type="scientific">Daldinia eschscholtzii</name>
    <dbReference type="NCBI Taxonomy" id="292717"/>
    <lineage>
        <taxon>Eukaryota</taxon>
        <taxon>Fungi</taxon>
        <taxon>Dikarya</taxon>
        <taxon>Ascomycota</taxon>
        <taxon>Pezizomycotina</taxon>
        <taxon>Sordariomycetes</taxon>
        <taxon>Xylariomycetidae</taxon>
        <taxon>Xylariales</taxon>
        <taxon>Hypoxylaceae</taxon>
        <taxon>Daldinia</taxon>
    </lineage>
</organism>
<dbReference type="Pfam" id="PF24137">
    <property type="entry name" value="DA_N"/>
    <property type="match status" value="1"/>
</dbReference>
<evidence type="ECO:0008006" key="5">
    <source>
        <dbReference type="Google" id="ProtNLM"/>
    </source>
</evidence>
<comment type="caution">
    <text evidence="3">The sequence shown here is derived from an EMBL/GenBank/DDBJ whole genome shotgun (WGS) entry which is preliminary data.</text>
</comment>
<dbReference type="InterPro" id="IPR057722">
    <property type="entry name" value="AsqO/PenF-like_C"/>
</dbReference>
<name>A0AAX6MLE2_9PEZI</name>
<gene>
    <name evidence="3" type="ORF">Daesc_005289</name>
</gene>
<dbReference type="SUPFAM" id="SSF159245">
    <property type="entry name" value="AttH-like"/>
    <property type="match status" value="1"/>
</dbReference>
<accession>A0AAX6MLE2</accession>
<protein>
    <recommendedName>
        <fullName evidence="5">Hydroxyneurosporene synthase</fullName>
    </recommendedName>
</protein>
<dbReference type="Pfam" id="PF25581">
    <property type="entry name" value="AsqO_C"/>
    <property type="match status" value="1"/>
</dbReference>
<dbReference type="EMBL" id="JBANMG010000005">
    <property type="protein sequence ID" value="KAK6952992.1"/>
    <property type="molecule type" value="Genomic_DNA"/>
</dbReference>
<evidence type="ECO:0000313" key="3">
    <source>
        <dbReference type="EMBL" id="KAK6952992.1"/>
    </source>
</evidence>
<sequence length="356" mass="38610">MAYDNVYHVPAQQWNESVSSELQSIQGGLGAFDHQKILPYTNSTSFDWWYFDAVSTSSENESIVINFLEAGDHALTPQMSGSMIISIAGTFKNGTNYSSGGLASYGANITTSDENIINQWKGPGMNAAFEGQLNPEHNKTSYNVTLDSPATGISGSLSLRARAPPRYPCDPNVPGATEEVSPRLGWANAVPDADATLDLVIGGEHIQFTGNGYHDKNWADRPFTELLDFWYWGHAHIGPYSLVWFDLKAPDGEHHQSGYISKDGEDISISCTNTSAAVMPWGANSEYPPKPTTGPPEGITISFDVGEKGVFVANITTQLLLADYHTYQRYIGPASGGFEGGETFSGKALYEVMQLA</sequence>
<feature type="domain" description="AsqO/PenF-like C-terminal" evidence="2">
    <location>
        <begin position="226"/>
        <end position="354"/>
    </location>
</feature>
<dbReference type="AlphaFoldDB" id="A0AAX6MLE2"/>
<dbReference type="Proteomes" id="UP001369815">
    <property type="component" value="Unassembled WGS sequence"/>
</dbReference>
<evidence type="ECO:0000313" key="4">
    <source>
        <dbReference type="Proteomes" id="UP001369815"/>
    </source>
</evidence>
<feature type="domain" description="Diels-Alderase N-terminal" evidence="1">
    <location>
        <begin position="33"/>
        <end position="218"/>
    </location>
</feature>
<reference evidence="3 4" key="1">
    <citation type="journal article" date="2024" name="Front Chem Biol">
        <title>Unveiling the potential of Daldinia eschscholtzii MFLUCC 19-0629 through bioactivity and bioinformatics studies for enhanced sustainable agriculture production.</title>
        <authorList>
            <person name="Brooks S."/>
            <person name="Weaver J.A."/>
            <person name="Klomchit A."/>
            <person name="Alharthi S.A."/>
            <person name="Onlamun T."/>
            <person name="Nurani R."/>
            <person name="Vong T.K."/>
            <person name="Alberti F."/>
            <person name="Greco C."/>
        </authorList>
    </citation>
    <scope>NUCLEOTIDE SEQUENCE [LARGE SCALE GENOMIC DNA]</scope>
    <source>
        <strain evidence="3">MFLUCC 19-0629</strain>
    </source>
</reference>